<evidence type="ECO:0000313" key="3">
    <source>
        <dbReference type="Proteomes" id="UP000265916"/>
    </source>
</evidence>
<dbReference type="RefSeq" id="WP_147397241.1">
    <property type="nucleotide sequence ID" value="NZ_NRJG01000160.1"/>
</dbReference>
<dbReference type="AlphaFoldDB" id="A0A3A1YCL2"/>
<name>A0A3A1YCL2_9GAMM</name>
<accession>A0A3A1YCL2</accession>
<comment type="caution">
    <text evidence="2">The sequence shown here is derived from an EMBL/GenBank/DDBJ whole genome shotgun (WGS) entry which is preliminary data.</text>
</comment>
<feature type="non-terminal residue" evidence="2">
    <location>
        <position position="432"/>
    </location>
</feature>
<evidence type="ECO:0000313" key="2">
    <source>
        <dbReference type="EMBL" id="RIY34959.1"/>
    </source>
</evidence>
<dbReference type="InterPro" id="IPR002559">
    <property type="entry name" value="Transposase_11"/>
</dbReference>
<keyword evidence="3" id="KW-1185">Reference proteome</keyword>
<dbReference type="PANTHER" id="PTHR34614:SF2">
    <property type="entry name" value="TRANSPOSASE IS4-LIKE DOMAIN-CONTAINING PROTEIN"/>
    <property type="match status" value="1"/>
</dbReference>
<dbReference type="GO" id="GO:0004803">
    <property type="term" value="F:transposase activity"/>
    <property type="evidence" value="ECO:0007669"/>
    <property type="project" value="InterPro"/>
</dbReference>
<feature type="domain" description="Transposase IS4-like" evidence="1">
    <location>
        <begin position="210"/>
        <end position="334"/>
    </location>
</feature>
<dbReference type="Proteomes" id="UP000265916">
    <property type="component" value="Unassembled WGS sequence"/>
</dbReference>
<dbReference type="EMBL" id="NRJG01000160">
    <property type="protein sequence ID" value="RIY34959.1"/>
    <property type="molecule type" value="Genomic_DNA"/>
</dbReference>
<dbReference type="GO" id="GO:0006313">
    <property type="term" value="P:DNA transposition"/>
    <property type="evidence" value="ECO:0007669"/>
    <property type="project" value="InterPro"/>
</dbReference>
<evidence type="ECO:0000259" key="1">
    <source>
        <dbReference type="Pfam" id="PF01609"/>
    </source>
</evidence>
<dbReference type="Pfam" id="PF01609">
    <property type="entry name" value="DDE_Tnp_1"/>
    <property type="match status" value="1"/>
</dbReference>
<dbReference type="OrthoDB" id="5424036at2"/>
<dbReference type="GO" id="GO:0003677">
    <property type="term" value="F:DNA binding"/>
    <property type="evidence" value="ECO:0007669"/>
    <property type="project" value="InterPro"/>
</dbReference>
<sequence>MTVLVDLPEKGITTKNDRRGEKAVKRVFKVIKSYRDPITKKPKVKETLIGKLDDETGKLIPNENYYKYYDSNNSSNYESQLVTELRTGDFQCLNVGFIGACFKLAKNYKLLQTLQQIFGKELAEGFLYLAIYTLENGSVMSYYPRWALSRGLDDKFTYSSREISRILQSISKEDKLDFLNSWFKIHHSDKYLAYNVTSISSYNQQMYDIARGYNRDGEDLPQINLGVIYDQDSRLPLYYDIYRGNIPDKAYLETTISLALSLNINKLNLVMDQGFYTKDNIKYLHSKGTNFLTLLPKNNKLYKELLNDVKANPYDFIKEYDIKYKIFARSYIKVNEGIKSKVIMSYSQAEHTYLAESLLDKVERNNVDLNLISNKRGLVVKKLMKYHEVKQEGDVLISYKEYKYKIHEEYSKMGYFALITNDLDLEPLEILS</sequence>
<protein>
    <recommendedName>
        <fullName evidence="1">Transposase IS4-like domain-containing protein</fullName>
    </recommendedName>
</protein>
<dbReference type="PANTHER" id="PTHR34614">
    <property type="match status" value="1"/>
</dbReference>
<proteinExistence type="predicted"/>
<reference evidence="2 3" key="1">
    <citation type="submission" date="2017-08" db="EMBL/GenBank/DDBJ databases">
        <title>Reclassification of Bisgaard taxon 37 and 44.</title>
        <authorList>
            <person name="Christensen H."/>
        </authorList>
    </citation>
    <scope>NUCLEOTIDE SEQUENCE [LARGE SCALE GENOMIC DNA]</scope>
    <source>
        <strain evidence="2 3">111</strain>
    </source>
</reference>
<organism evidence="2 3">
    <name type="scientific">Psittacicella hinzii</name>
    <dbReference type="NCBI Taxonomy" id="2028575"/>
    <lineage>
        <taxon>Bacteria</taxon>
        <taxon>Pseudomonadati</taxon>
        <taxon>Pseudomonadota</taxon>
        <taxon>Gammaproteobacteria</taxon>
        <taxon>Pasteurellales</taxon>
        <taxon>Psittacicellaceae</taxon>
        <taxon>Psittacicella</taxon>
    </lineage>
</organism>
<gene>
    <name evidence="2" type="ORF">CKF58_07315</name>
</gene>